<evidence type="ECO:0000256" key="11">
    <source>
        <dbReference type="SAM" id="Phobius"/>
    </source>
</evidence>
<evidence type="ECO:0000256" key="4">
    <source>
        <dbReference type="ARBA" id="ARBA00022723"/>
    </source>
</evidence>
<dbReference type="PROSITE" id="PS51292">
    <property type="entry name" value="ZF_RING_CH"/>
    <property type="match status" value="1"/>
</dbReference>
<keyword evidence="9 11" id="KW-0472">Membrane</keyword>
<feature type="transmembrane region" description="Helical" evidence="11">
    <location>
        <begin position="100"/>
        <end position="124"/>
    </location>
</feature>
<gene>
    <name evidence="14" type="ORF">SteCoe_15358</name>
</gene>
<keyword evidence="3 11" id="KW-0812">Transmembrane</keyword>
<dbReference type="SUPFAM" id="SSF57850">
    <property type="entry name" value="RING/U-box"/>
    <property type="match status" value="1"/>
</dbReference>
<dbReference type="Proteomes" id="UP000187209">
    <property type="component" value="Unassembled WGS sequence"/>
</dbReference>
<protein>
    <submittedName>
        <fullName evidence="14">Uncharacterized protein</fullName>
    </submittedName>
</protein>
<reference evidence="14 15" key="1">
    <citation type="submission" date="2016-11" db="EMBL/GenBank/DDBJ databases">
        <title>The macronuclear genome of Stentor coeruleus: a giant cell with tiny introns.</title>
        <authorList>
            <person name="Slabodnick M."/>
            <person name="Ruby J.G."/>
            <person name="Reiff S.B."/>
            <person name="Swart E.C."/>
            <person name="Gosai S."/>
            <person name="Prabakaran S."/>
            <person name="Witkowska E."/>
            <person name="Larue G.E."/>
            <person name="Fisher S."/>
            <person name="Freeman R.M."/>
            <person name="Gunawardena J."/>
            <person name="Chu W."/>
            <person name="Stover N.A."/>
            <person name="Gregory B.D."/>
            <person name="Nowacki M."/>
            <person name="Derisi J."/>
            <person name="Roy S.W."/>
            <person name="Marshall W.F."/>
            <person name="Sood P."/>
        </authorList>
    </citation>
    <scope>NUCLEOTIDE SEQUENCE [LARGE SCALE GENOMIC DNA]</scope>
    <source>
        <strain evidence="14">WM001</strain>
    </source>
</reference>
<evidence type="ECO:0000256" key="2">
    <source>
        <dbReference type="ARBA" id="ARBA00022679"/>
    </source>
</evidence>
<dbReference type="CDD" id="cd16495">
    <property type="entry name" value="RING_CH-C4HC3_MARCH"/>
    <property type="match status" value="1"/>
</dbReference>
<dbReference type="PROSITE" id="PS50089">
    <property type="entry name" value="ZF_RING_2"/>
    <property type="match status" value="1"/>
</dbReference>
<organism evidence="14 15">
    <name type="scientific">Stentor coeruleus</name>
    <dbReference type="NCBI Taxonomy" id="5963"/>
    <lineage>
        <taxon>Eukaryota</taxon>
        <taxon>Sar</taxon>
        <taxon>Alveolata</taxon>
        <taxon>Ciliophora</taxon>
        <taxon>Postciliodesmatophora</taxon>
        <taxon>Heterotrichea</taxon>
        <taxon>Heterotrichida</taxon>
        <taxon>Stentoridae</taxon>
        <taxon>Stentor</taxon>
    </lineage>
</organism>
<comment type="caution">
    <text evidence="14">The sequence shown here is derived from an EMBL/GenBank/DDBJ whole genome shotgun (WGS) entry which is preliminary data.</text>
</comment>
<comment type="subcellular location">
    <subcellularLocation>
        <location evidence="1">Membrane</location>
        <topology evidence="1">Multi-pass membrane protein</topology>
    </subcellularLocation>
</comment>
<dbReference type="InterPro" id="IPR001841">
    <property type="entry name" value="Znf_RING"/>
</dbReference>
<keyword evidence="2" id="KW-0808">Transferase</keyword>
<dbReference type="GO" id="GO:0016020">
    <property type="term" value="C:membrane"/>
    <property type="evidence" value="ECO:0007669"/>
    <property type="project" value="UniProtKB-SubCell"/>
</dbReference>
<dbReference type="Pfam" id="PF12906">
    <property type="entry name" value="RINGv"/>
    <property type="match status" value="1"/>
</dbReference>
<keyword evidence="6" id="KW-0833">Ubl conjugation pathway</keyword>
<dbReference type="EMBL" id="MPUH01000295">
    <property type="protein sequence ID" value="OMJ83687.1"/>
    <property type="molecule type" value="Genomic_DNA"/>
</dbReference>
<dbReference type="InterPro" id="IPR011016">
    <property type="entry name" value="Znf_RING-CH"/>
</dbReference>
<evidence type="ECO:0000256" key="9">
    <source>
        <dbReference type="ARBA" id="ARBA00023136"/>
    </source>
</evidence>
<sequence>MQSMDITYLSHSQEQEITCERTCRICMEPENQENPLLTPCKCSGTIRYIHEECLKTWLVSHFEDIAKSCCELCKTDFSMEFKMRAKCLPKKSCSAGISSCMFIPILSAIIMILFIIICLLADRYLTASLADEDKVYTIALIITCSISSFILTILLISSLKSACLFPQLENWRIFSQNFEDKEENVGINRGEWPVTQILIVPESTIISGVKVKTPALRPIMRLVRKRGNMAAYTPQCNTPVLSHFRVTPVLDSVKSDPYLVKTRKSYTGKMAEYISIPDDSLNYI</sequence>
<feature type="domain" description="RING-CH-type" evidence="13">
    <location>
        <begin position="15"/>
        <end position="80"/>
    </location>
</feature>
<evidence type="ECO:0000256" key="3">
    <source>
        <dbReference type="ARBA" id="ARBA00022692"/>
    </source>
</evidence>
<dbReference type="PANTHER" id="PTHR46065:SF3">
    <property type="entry name" value="FI20425P1"/>
    <property type="match status" value="1"/>
</dbReference>
<dbReference type="InterPro" id="IPR013083">
    <property type="entry name" value="Znf_RING/FYVE/PHD"/>
</dbReference>
<evidence type="ECO:0000256" key="6">
    <source>
        <dbReference type="ARBA" id="ARBA00022786"/>
    </source>
</evidence>
<dbReference type="OrthoDB" id="287563at2759"/>
<dbReference type="GO" id="GO:0008270">
    <property type="term" value="F:zinc ion binding"/>
    <property type="evidence" value="ECO:0007669"/>
    <property type="project" value="UniProtKB-KW"/>
</dbReference>
<evidence type="ECO:0000256" key="5">
    <source>
        <dbReference type="ARBA" id="ARBA00022771"/>
    </source>
</evidence>
<dbReference type="SMART" id="SM00744">
    <property type="entry name" value="RINGv"/>
    <property type="match status" value="1"/>
</dbReference>
<evidence type="ECO:0000259" key="13">
    <source>
        <dbReference type="PROSITE" id="PS51292"/>
    </source>
</evidence>
<dbReference type="AlphaFoldDB" id="A0A1R2C3W8"/>
<feature type="domain" description="RING-type" evidence="12">
    <location>
        <begin position="23"/>
        <end position="74"/>
    </location>
</feature>
<keyword evidence="8 11" id="KW-1133">Transmembrane helix</keyword>
<evidence type="ECO:0000256" key="7">
    <source>
        <dbReference type="ARBA" id="ARBA00022833"/>
    </source>
</evidence>
<dbReference type="GO" id="GO:0016740">
    <property type="term" value="F:transferase activity"/>
    <property type="evidence" value="ECO:0007669"/>
    <property type="project" value="UniProtKB-KW"/>
</dbReference>
<proteinExistence type="predicted"/>
<keyword evidence="4" id="KW-0479">Metal-binding</keyword>
<feature type="transmembrane region" description="Helical" evidence="11">
    <location>
        <begin position="136"/>
        <end position="156"/>
    </location>
</feature>
<evidence type="ECO:0000313" key="14">
    <source>
        <dbReference type="EMBL" id="OMJ83687.1"/>
    </source>
</evidence>
<evidence type="ECO:0000313" key="15">
    <source>
        <dbReference type="Proteomes" id="UP000187209"/>
    </source>
</evidence>
<evidence type="ECO:0000256" key="8">
    <source>
        <dbReference type="ARBA" id="ARBA00022989"/>
    </source>
</evidence>
<evidence type="ECO:0000256" key="10">
    <source>
        <dbReference type="PROSITE-ProRule" id="PRU00175"/>
    </source>
</evidence>
<evidence type="ECO:0000259" key="12">
    <source>
        <dbReference type="PROSITE" id="PS50089"/>
    </source>
</evidence>
<keyword evidence="7" id="KW-0862">Zinc</keyword>
<keyword evidence="5 10" id="KW-0863">Zinc-finger</keyword>
<evidence type="ECO:0000256" key="1">
    <source>
        <dbReference type="ARBA" id="ARBA00004141"/>
    </source>
</evidence>
<accession>A0A1R2C3W8</accession>
<dbReference type="Gene3D" id="3.30.40.10">
    <property type="entry name" value="Zinc/RING finger domain, C3HC4 (zinc finger)"/>
    <property type="match status" value="1"/>
</dbReference>
<dbReference type="PANTHER" id="PTHR46065">
    <property type="entry name" value="E3 UBIQUITIN-PROTEIN LIGASE MARCH 2/3 FAMILY MEMBER"/>
    <property type="match status" value="1"/>
</dbReference>
<name>A0A1R2C3W8_9CILI</name>
<keyword evidence="15" id="KW-1185">Reference proteome</keyword>